<evidence type="ECO:0000313" key="1">
    <source>
        <dbReference type="EMBL" id="QSI76168.1"/>
    </source>
</evidence>
<dbReference type="Gene3D" id="3.40.190.10">
    <property type="entry name" value="Periplasmic binding protein-like II"/>
    <property type="match status" value="2"/>
</dbReference>
<dbReference type="SUPFAM" id="SSF53850">
    <property type="entry name" value="Periplasmic binding protein-like II"/>
    <property type="match status" value="1"/>
</dbReference>
<proteinExistence type="predicted"/>
<accession>A0ABX7M5Z8</accession>
<gene>
    <name evidence="1" type="ORF">JY500_17075</name>
</gene>
<evidence type="ECO:0000313" key="2">
    <source>
        <dbReference type="Proteomes" id="UP000663570"/>
    </source>
</evidence>
<dbReference type="Proteomes" id="UP000663570">
    <property type="component" value="Chromosome"/>
</dbReference>
<protein>
    <recommendedName>
        <fullName evidence="3">Solute-binding protein family 3/N-terminal domain-containing protein</fullName>
    </recommendedName>
</protein>
<evidence type="ECO:0008006" key="3">
    <source>
        <dbReference type="Google" id="ProtNLM"/>
    </source>
</evidence>
<sequence length="246" mass="26044">MSLIGTVSPADAACARPYVVLGSPGGANLYAEPGGVGGFLPELVALVGRRSGCSLRVELLPPERLIALAEVAEADILGNVSRGRTIPTDRDFVAVAQLPVEFVVDRRRGIQSPQAVLGASGALVGRMRRGAEPTEVRAFFDALAPENIDQSEDMDTLARKLAAGRIVGFFGTPLYYRHSTESAGLGDNARGLPFKAQPYRIGWSMLHARVAPADRAVIRKTLEALVRSGEVDALLARHAGKAQPAP</sequence>
<reference evidence="1 2" key="1">
    <citation type="submission" date="2021-02" db="EMBL/GenBank/DDBJ databases">
        <title>Niveibacterium changnyeongensis HC41.</title>
        <authorList>
            <person name="Kang M."/>
        </authorList>
    </citation>
    <scope>NUCLEOTIDE SEQUENCE [LARGE SCALE GENOMIC DNA]</scope>
    <source>
        <strain evidence="1 2">HC41</strain>
    </source>
</reference>
<dbReference type="RefSeq" id="WP_206253923.1">
    <property type="nucleotide sequence ID" value="NZ_CP071060.1"/>
</dbReference>
<name>A0ABX7M5Z8_9RHOO</name>
<dbReference type="EMBL" id="CP071060">
    <property type="protein sequence ID" value="QSI76168.1"/>
    <property type="molecule type" value="Genomic_DNA"/>
</dbReference>
<organism evidence="1 2">
    <name type="scientific">Niveibacterium microcysteis</name>
    <dbReference type="NCBI Taxonomy" id="2811415"/>
    <lineage>
        <taxon>Bacteria</taxon>
        <taxon>Pseudomonadati</taxon>
        <taxon>Pseudomonadota</taxon>
        <taxon>Betaproteobacteria</taxon>
        <taxon>Rhodocyclales</taxon>
        <taxon>Rhodocyclaceae</taxon>
        <taxon>Niveibacterium</taxon>
    </lineage>
</organism>
<keyword evidence="2" id="KW-1185">Reference proteome</keyword>